<sequence length="3067" mass="346712">MCWRVSNLLLLAQCLAVVHLLGFNLVNPWPPCASNDNRLLSLFNLLCNTTQTTTVTTRDACYGCFFRAGALAAGPAQLAAISQCASLYLINTSFAVCATNLARAVEALKTTECSAKEKVAHFGQISETIIGVRPGTSASNSASYYGHLSSAVAVFILFCEESDAGVRMAAEENLARVVRHCESNGNIIRVQRDLYHEIKKNGNERSLRIALNIFAHYCDTIRQRKARTYAQNLLPCIYSISKRREPALLECLCTFTEVFCQQLESYLTDGEVLKMTELFLEDLGSDCVTKRRCAARNTLTFVQGSRNPEFYANNAFNRCIEQLLKCGQLQQQPNTVLGVMGCFRAILPIVLRSCSVEKAIETFDLCLHFLREGTHTIINATLEVLLVILANVQPAVRKVLLSEQCEHRRMLLKRKTLKNSIFKLNPSESLLSSRKSSTDARSDHLLRPGTLALTSTPVKFPPPIDDRSLASASDIELDSLKSMDLDTESRTAPALQLEFSGLLDQSAASGTSVAPAADTLSLKSQKSTDSIGSFLNTLLTNSNAAESVTKFFRKSLDKPLPDDGEEDRLSMESMASSHMSSNAETIRAELDVTLEIDLDTEPTTVVAAAPIPTPTPSRDTLDVPLSCSMIADDQPESTKELFIGAIHDQNMLEFTTRLVCSRFLLAGNRHVLIPDSIVRVSVKSLAMQIVAACVRLKPELLCLPLEKDALREEYAVVEILNLEDAINELSADSCTGGDQVDGAAALATPLQEAEEEADSGLLEMKEDHFGECTSTTYFEYFSPMSLSLDQGLKSKLKSIEENFSSDNNEKLSRDLDAILSQSEPGPGAASLTTGPSVAVRRRELLVVPKVITAARNEYRHGRSSESEGDKVFTAMSVSDRKEFEDEQQQLLADVLLFYDSADPTLRGNVQLIVGNYLRAAIDSAGSYHDFSRTKVPSTMQAFLSEVKLLQVVVQGLSDEIHTVINQALSSVELFFNVYLQSQSTRVPNERSKNHLGHHSRVPFRVFEKNIFLSDVSTSPPAPRETLHLFSTVHDRLTLLSNNKYWLVQCKLFDVMVQLDYDCIRALGLQGDLFHGDCFDQLLAGLGDGDVRVRNHAGERLLQLMERDPREVASRGGHPEPAQTVVGDFVDQYVLSTFAVPFDRRGYQTRHHSCQHERRTPAMVGRVLYRISNLLLKISDKNLQSGIINFLRMFLSKYDPFDYVELWNEYNLVNVLLSLLMEMNGPVLDMTVHTDLLRICSQLIVVVVASRPSSTPADYEVINKFIIHVLKLLNIYHHLFANIAPIVINRAQKTDLFMNTKELQQINCFGYFGSDHACMKLYHQVRNSLESYRITINAEAGQKLFDYLRAALEALWTLLEMKTLSTMTNGMKFLEEVLRYVQSFLTLQPDHCIRCTRFLLRFIFHANYVNRTAEVAFFRRASLADDLTKMPSEEFFVRYFDFCKAKSKPVLAEVGAYVKLFEPLVITCLKIFSKVSSPVQASILEMLCQLLDFNINYQLLDANSVFVESIFKHIEHIERGMVDDSDALMRQVVRFLFQLTGLAREKPLVTIPKIINICDNLLANNTVRRTALASVQALSHEVFLLRLTGKSLSPKLFEEAECSTQKEVVLNMLIKFPEELSVYRLVPMIMSGERLHDGDASQAASCEQDILTALLQVLGEGKLAMKSERKYTIVLRLVECFSRNVLLESKTVLRFVEILYTTVVNDSCTALQKVIYGELIVRQVFRRTEEKILLHHIGLYLRKARAGIDEETTELHNPCVEDHPDDLLQQAAHSMVRVLVQYLRECFTSLEELQLTHNATEETVQFTKDSVGRYLDTLASLTVFGEISRILAEQIPLELIRWRSLPDPVVRSLVNFLICHGFDTELVLSLTRNDTYNVRNDRAVRTLVEVLLERKPNETKWSRSEVQALLSSETHLLVAHFHPLLLSHIADEEFSKEIVKTILSGVEGKLSSVHFTLLEKSPLTTLSVMCNRLTDLLGATNIVTSRNAALILGHKLDALMGLGAEVLQGSRGMLCSALPESDIVRLYSSFSTDRRRKFPKLFKTLAQLRQYYEPLTAGLEDLSLASVPNINLQALRDLPVDEGWYLRQMAHHCTGVSYTKPRNIAKMLHEMKSESKLINLLSSGTLNVRLLRDVISVAFESMFHAFRVDCVQFNPHLNYLKVHPMLKVALIVLMRKLSDFGVVPSGEGDAATKVNCAESVICFLEYLVRLEHLCLFYIEGRLVDRFVKEHLLKSNFFETLLTFGGVCARTLQKEPPENVTRIELYLRCIGAILNQRYLWNELNQNDRYGDGVVQYIEVVYTLYERSLLDDQFFARRRLPEVLQPYVEGDGGDAMDVYLKAIAIAELIADRSVTRKKQSSSGKMFRLIETVAISLLKLDRFYPYALTPVELYDCYQSLDALENGHPKLPTVPIEHLYDVELLEMFLKRTNIFGYSSRQQFEELFMSMMVLLNRTEDPMFVSLLEQREIKHMCLQAVMGLLLSCYRYPWIGFSEGKFHHSTRNPNIKCDTIGLKKLHNIQLFIPLSNVFYQPNLERRLLITVTDDLHSTDDSSVGTVRFDRNQLSLDYFWEIIERTIDQGASIAAPVASGTRESLVVRNRRYFVEKINIDVTSSMQLIYDVLKQLIEDEPALVLPHLVYFCEIVDNREQIYWLNQLLLKLQERVPMEDTLSQQHIIYLLCRLAALLVPTIAELTHLCTIIPTYLKSTQLYIRNATLQGLICLLECLVKTNSSIGALNDELQLMRNVIVNYVVKHGIIEESSGAFSDLHTKLVWTLTFYLIEHTSRFVPDCNLLSNSIISANNILKRTINLEIYLCILNGLERLVISRRVARSLHEKIEKLAIDLVKIDNEMFSLSALKLLVTCVYSSCNEQLESTERCNGIVQDEPDIIVQQIDKIEILFAKIRTTTPQGAKVFGDVLCQLIRDLLPPNEILTKVFKELMLNQPNPDIIAGVTFQLFRSAIDASYLTLLQEWLLCSLPNFLAFPQVNKSVWCLTVIFLSASLNQHLIKLLPEVLSLPSYQQLNEREINNFIVSARDFYFRLDATGGQRAKFKEIFQQHDSFVFQSLVKCL</sequence>
<dbReference type="GO" id="GO:0005634">
    <property type="term" value="C:nucleus"/>
    <property type="evidence" value="ECO:0007669"/>
    <property type="project" value="UniProtKB-SubCell"/>
</dbReference>
<proteinExistence type="predicted"/>
<dbReference type="PANTHER" id="PTHR10170">
    <property type="entry name" value="HUNTINGTON DISEASE PROTEIN"/>
    <property type="match status" value="1"/>
</dbReference>
<dbReference type="STRING" id="41427.A0A182IJE6"/>
<organism evidence="5">
    <name type="scientific">Anopheles atroparvus</name>
    <name type="common">European mosquito</name>
    <dbReference type="NCBI Taxonomy" id="41427"/>
    <lineage>
        <taxon>Eukaryota</taxon>
        <taxon>Metazoa</taxon>
        <taxon>Ecdysozoa</taxon>
        <taxon>Arthropoda</taxon>
        <taxon>Hexapoda</taxon>
        <taxon>Insecta</taxon>
        <taxon>Pterygota</taxon>
        <taxon>Neoptera</taxon>
        <taxon>Endopterygota</taxon>
        <taxon>Diptera</taxon>
        <taxon>Nematocera</taxon>
        <taxon>Culicoidea</taxon>
        <taxon>Culicidae</taxon>
        <taxon>Anophelinae</taxon>
        <taxon>Anopheles</taxon>
    </lineage>
</organism>
<dbReference type="PRINTS" id="PR00375">
    <property type="entry name" value="HUNTINGTIN"/>
</dbReference>
<keyword evidence="4" id="KW-0539">Nucleus</keyword>
<evidence type="ECO:0000256" key="3">
    <source>
        <dbReference type="ARBA" id="ARBA00022490"/>
    </source>
</evidence>
<dbReference type="InterPro" id="IPR028426">
    <property type="entry name" value="Huntingtin_fam"/>
</dbReference>
<dbReference type="GO" id="GO:0005737">
    <property type="term" value="C:cytoplasm"/>
    <property type="evidence" value="ECO:0007669"/>
    <property type="project" value="UniProtKB-SubCell"/>
</dbReference>
<dbReference type="EnsemblMetazoa" id="AATE000285-RA">
    <property type="protein sequence ID" value="AATE000285-PA.1"/>
    <property type="gene ID" value="AATE000285"/>
</dbReference>
<reference evidence="5" key="1">
    <citation type="submission" date="2022-08" db="UniProtKB">
        <authorList>
            <consortium name="EnsemblMetazoa"/>
        </authorList>
    </citation>
    <scope>IDENTIFICATION</scope>
    <source>
        <strain evidence="5">EBRO</strain>
    </source>
</reference>
<dbReference type="InterPro" id="IPR048413">
    <property type="entry name" value="Htt_C-HEAT_rpt"/>
</dbReference>
<accession>A0A182IJE6</accession>
<keyword evidence="3" id="KW-0963">Cytoplasm</keyword>
<dbReference type="PANTHER" id="PTHR10170:SF10">
    <property type="entry name" value="HUNTINGTIN"/>
    <property type="match status" value="1"/>
</dbReference>
<dbReference type="InterPro" id="IPR000091">
    <property type="entry name" value="Huntingtin"/>
</dbReference>
<evidence type="ECO:0000256" key="1">
    <source>
        <dbReference type="ARBA" id="ARBA00004123"/>
    </source>
</evidence>
<dbReference type="Pfam" id="PF20927">
    <property type="entry name" value="Htt_C-HEAT"/>
    <property type="match status" value="1"/>
</dbReference>
<dbReference type="VEuPathDB" id="VectorBase:AATE000285"/>
<dbReference type="SUPFAM" id="SSF48371">
    <property type="entry name" value="ARM repeat"/>
    <property type="match status" value="1"/>
</dbReference>
<dbReference type="Pfam" id="PF12372">
    <property type="entry name" value="Htt_N-HEAT"/>
    <property type="match status" value="3"/>
</dbReference>
<dbReference type="InterPro" id="IPR048411">
    <property type="entry name" value="Htt_N_HEAT_rpt-1"/>
</dbReference>
<comment type="subcellular location">
    <subcellularLocation>
        <location evidence="2">Cytoplasm</location>
    </subcellularLocation>
    <subcellularLocation>
        <location evidence="1">Nucleus</location>
    </subcellularLocation>
</comment>
<evidence type="ECO:0000256" key="4">
    <source>
        <dbReference type="ARBA" id="ARBA00023242"/>
    </source>
</evidence>
<dbReference type="Pfam" id="PF20926">
    <property type="entry name" value="Htt_N-HEAT_1"/>
    <property type="match status" value="1"/>
</dbReference>
<dbReference type="InterPro" id="IPR024613">
    <property type="entry name" value="Huntingtin_N_HEAT_rpt-2"/>
</dbReference>
<name>A0A182IJE6_ANOAO</name>
<evidence type="ECO:0000256" key="2">
    <source>
        <dbReference type="ARBA" id="ARBA00004496"/>
    </source>
</evidence>
<evidence type="ECO:0008006" key="6">
    <source>
        <dbReference type="Google" id="ProtNLM"/>
    </source>
</evidence>
<evidence type="ECO:0000313" key="5">
    <source>
        <dbReference type="EnsemblMetazoa" id="AATE000285-PA.1"/>
    </source>
</evidence>
<dbReference type="InterPro" id="IPR016024">
    <property type="entry name" value="ARM-type_fold"/>
</dbReference>
<protein>
    <recommendedName>
        <fullName evidence="6">Huntingtin</fullName>
    </recommendedName>
</protein>